<evidence type="ECO:0008006" key="3">
    <source>
        <dbReference type="Google" id="ProtNLM"/>
    </source>
</evidence>
<accession>A0A7W5ZJS4</accession>
<dbReference type="Proteomes" id="UP000541352">
    <property type="component" value="Unassembled WGS sequence"/>
</dbReference>
<proteinExistence type="predicted"/>
<protein>
    <recommendedName>
        <fullName evidence="3">ZU5 domain-containing protein</fullName>
    </recommendedName>
</protein>
<dbReference type="RefSeq" id="WP_183973889.1">
    <property type="nucleotide sequence ID" value="NZ_JACIBY010000004.1"/>
</dbReference>
<evidence type="ECO:0000313" key="1">
    <source>
        <dbReference type="EMBL" id="MBB3838445.1"/>
    </source>
</evidence>
<sequence length="448" mass="49694">MKSKKTTPRKPSLWRAFSLSFSALCVLLICFSCERNNINSQNPDTPSPPLRLPHGQPIGEIATAQIGKEGGILTSKDGTITMEIPAGAVDAATTFSVQEVENVLKSRSKSFRLLPENVDFKKPVTLIYHYDKISMEGTNPDMLFLAYQDKGGNFYWANKTKGNRQNKTLTVQTSHFSDWTFYSQYDLYSENKLLNGEISLVQGEEIAIELKATPQDNFEGEYSQIQLPEVNYGNVIKKTVWDYSPKIGKLIVNAGEGSIVYEAPAKVDKVERVYINVTINGNLGKDNLGNVVQQMQIRQPVVINPEGYFIISENGSEMSALDFSGEFIQLVGSQLVAHFPNGYILSLYTYDGSVGGFKYNLHGTPGAAVIELTQSEGKGGMIVMRPKDCSGKDPELYFSPGALNMKAVPNRKGEYFEGEFTVTLFSFGYCQKPSSKNLSGKFRFKNTI</sequence>
<reference evidence="1 2" key="1">
    <citation type="submission" date="2020-08" db="EMBL/GenBank/DDBJ databases">
        <title>Genomic Encyclopedia of Type Strains, Phase IV (KMG-IV): sequencing the most valuable type-strain genomes for metagenomic binning, comparative biology and taxonomic classification.</title>
        <authorList>
            <person name="Goeker M."/>
        </authorList>
    </citation>
    <scope>NUCLEOTIDE SEQUENCE [LARGE SCALE GENOMIC DNA]</scope>
    <source>
        <strain evidence="1 2">DSM 17976</strain>
    </source>
</reference>
<gene>
    <name evidence="1" type="ORF">FHS57_002450</name>
</gene>
<keyword evidence="2" id="KW-1185">Reference proteome</keyword>
<dbReference type="AlphaFoldDB" id="A0A7W5ZJS4"/>
<dbReference type="Gene3D" id="2.60.220.30">
    <property type="match status" value="1"/>
</dbReference>
<organism evidence="1 2">
    <name type="scientific">Runella defluvii</name>
    <dbReference type="NCBI Taxonomy" id="370973"/>
    <lineage>
        <taxon>Bacteria</taxon>
        <taxon>Pseudomonadati</taxon>
        <taxon>Bacteroidota</taxon>
        <taxon>Cytophagia</taxon>
        <taxon>Cytophagales</taxon>
        <taxon>Spirosomataceae</taxon>
        <taxon>Runella</taxon>
    </lineage>
</organism>
<evidence type="ECO:0000313" key="2">
    <source>
        <dbReference type="Proteomes" id="UP000541352"/>
    </source>
</evidence>
<dbReference type="EMBL" id="JACIBY010000004">
    <property type="protein sequence ID" value="MBB3838445.1"/>
    <property type="molecule type" value="Genomic_DNA"/>
</dbReference>
<comment type="caution">
    <text evidence="1">The sequence shown here is derived from an EMBL/GenBank/DDBJ whole genome shotgun (WGS) entry which is preliminary data.</text>
</comment>
<name>A0A7W5ZJS4_9BACT</name>